<keyword evidence="3" id="KW-1185">Reference proteome</keyword>
<organism evidence="2 3">
    <name type="scientific">Colletotrichum godetiae</name>
    <dbReference type="NCBI Taxonomy" id="1209918"/>
    <lineage>
        <taxon>Eukaryota</taxon>
        <taxon>Fungi</taxon>
        <taxon>Dikarya</taxon>
        <taxon>Ascomycota</taxon>
        <taxon>Pezizomycotina</taxon>
        <taxon>Sordariomycetes</taxon>
        <taxon>Hypocreomycetidae</taxon>
        <taxon>Glomerellales</taxon>
        <taxon>Glomerellaceae</taxon>
        <taxon>Colletotrichum</taxon>
        <taxon>Colletotrichum acutatum species complex</taxon>
    </lineage>
</organism>
<dbReference type="Proteomes" id="UP001224890">
    <property type="component" value="Unassembled WGS sequence"/>
</dbReference>
<dbReference type="EMBL" id="JAHMHR010000014">
    <property type="protein sequence ID" value="KAK1687824.1"/>
    <property type="molecule type" value="Genomic_DNA"/>
</dbReference>
<protein>
    <submittedName>
        <fullName evidence="2">Uncharacterized protein</fullName>
    </submittedName>
</protein>
<dbReference type="RefSeq" id="XP_060431519.1">
    <property type="nucleotide sequence ID" value="XM_060581291.1"/>
</dbReference>
<name>A0AAJ0AP62_9PEZI</name>
<proteinExistence type="predicted"/>
<evidence type="ECO:0000313" key="2">
    <source>
        <dbReference type="EMBL" id="KAK1687824.1"/>
    </source>
</evidence>
<accession>A0AAJ0AP62</accession>
<sequence>MTTTTTAHDYRASLRTTCVNSRGTPPPPPARPPIPSRPGGPFQASNSQKQELISAQTRFVHLQVDLILMPKDWLVAINPPTPTPFHNQMDLIDVKPNIVRDATTYQRLPYKLGPVLFPSRLCRTGGEG</sequence>
<reference evidence="2" key="1">
    <citation type="submission" date="2021-06" db="EMBL/GenBank/DDBJ databases">
        <title>Comparative genomics, transcriptomics and evolutionary studies reveal genomic signatures of adaptation to plant cell wall in hemibiotrophic fungi.</title>
        <authorList>
            <consortium name="DOE Joint Genome Institute"/>
            <person name="Baroncelli R."/>
            <person name="Diaz J.F."/>
            <person name="Benocci T."/>
            <person name="Peng M."/>
            <person name="Battaglia E."/>
            <person name="Haridas S."/>
            <person name="Andreopoulos W."/>
            <person name="Labutti K."/>
            <person name="Pangilinan J."/>
            <person name="Floch G.L."/>
            <person name="Makela M.R."/>
            <person name="Henrissat B."/>
            <person name="Grigoriev I.V."/>
            <person name="Crouch J.A."/>
            <person name="De Vries R.P."/>
            <person name="Sukno S.A."/>
            <person name="Thon M.R."/>
        </authorList>
    </citation>
    <scope>NUCLEOTIDE SEQUENCE</scope>
    <source>
        <strain evidence="2">CBS 193.32</strain>
    </source>
</reference>
<evidence type="ECO:0000256" key="1">
    <source>
        <dbReference type="SAM" id="MobiDB-lite"/>
    </source>
</evidence>
<gene>
    <name evidence="2" type="ORF">BDP55DRAFT_88292</name>
</gene>
<evidence type="ECO:0000313" key="3">
    <source>
        <dbReference type="Proteomes" id="UP001224890"/>
    </source>
</evidence>
<dbReference type="GeneID" id="85465817"/>
<feature type="compositionally biased region" description="Pro residues" evidence="1">
    <location>
        <begin position="24"/>
        <end position="38"/>
    </location>
</feature>
<feature type="region of interest" description="Disordered" evidence="1">
    <location>
        <begin position="1"/>
        <end position="49"/>
    </location>
</feature>
<comment type="caution">
    <text evidence="2">The sequence shown here is derived from an EMBL/GenBank/DDBJ whole genome shotgun (WGS) entry which is preliminary data.</text>
</comment>
<dbReference type="AlphaFoldDB" id="A0AAJ0AP62"/>